<evidence type="ECO:0000259" key="7">
    <source>
        <dbReference type="PROSITE" id="PS51044"/>
    </source>
</evidence>
<dbReference type="PANTHER" id="PTHR10782">
    <property type="entry name" value="ZINC FINGER MIZ DOMAIN-CONTAINING PROTEIN"/>
    <property type="match status" value="1"/>
</dbReference>
<dbReference type="OrthoDB" id="27975at2759"/>
<proteinExistence type="predicted"/>
<dbReference type="EMBL" id="KV744835">
    <property type="protein sequence ID" value="OCK84541.1"/>
    <property type="molecule type" value="Genomic_DNA"/>
</dbReference>
<keyword evidence="3" id="KW-0862">Zinc</keyword>
<dbReference type="InterPro" id="IPR004181">
    <property type="entry name" value="Znf_MIZ"/>
</dbReference>
<name>A0A8E2EIC6_9PEZI</name>
<feature type="region of interest" description="Disordered" evidence="6">
    <location>
        <begin position="1"/>
        <end position="25"/>
    </location>
</feature>
<gene>
    <name evidence="8" type="ORF">K432DRAFT_288720</name>
</gene>
<feature type="region of interest" description="Disordered" evidence="6">
    <location>
        <begin position="634"/>
        <end position="658"/>
    </location>
</feature>
<feature type="region of interest" description="Disordered" evidence="6">
    <location>
        <begin position="574"/>
        <end position="606"/>
    </location>
</feature>
<dbReference type="GO" id="GO:0000785">
    <property type="term" value="C:chromatin"/>
    <property type="evidence" value="ECO:0007669"/>
    <property type="project" value="TreeGrafter"/>
</dbReference>
<keyword evidence="5" id="KW-0175">Coiled coil</keyword>
<dbReference type="GO" id="GO:0016925">
    <property type="term" value="P:protein sumoylation"/>
    <property type="evidence" value="ECO:0007669"/>
    <property type="project" value="TreeGrafter"/>
</dbReference>
<keyword evidence="1" id="KW-0479">Metal-binding</keyword>
<keyword evidence="2 4" id="KW-0863">Zinc-finger</keyword>
<dbReference type="Gene3D" id="3.30.40.10">
    <property type="entry name" value="Zinc/RING finger domain, C3HC4 (zinc finger)"/>
    <property type="match status" value="1"/>
</dbReference>
<evidence type="ECO:0000256" key="3">
    <source>
        <dbReference type="ARBA" id="ARBA00022833"/>
    </source>
</evidence>
<feature type="compositionally biased region" description="Polar residues" evidence="6">
    <location>
        <begin position="97"/>
        <end position="107"/>
    </location>
</feature>
<feature type="domain" description="SP-RING-type" evidence="7">
    <location>
        <begin position="863"/>
        <end position="955"/>
    </location>
</feature>
<feature type="compositionally biased region" description="Polar residues" evidence="6">
    <location>
        <begin position="575"/>
        <end position="602"/>
    </location>
</feature>
<dbReference type="Pfam" id="PF02891">
    <property type="entry name" value="zf-MIZ"/>
    <property type="match status" value="1"/>
</dbReference>
<evidence type="ECO:0000256" key="5">
    <source>
        <dbReference type="SAM" id="Coils"/>
    </source>
</evidence>
<dbReference type="GO" id="GO:0061665">
    <property type="term" value="F:SUMO ligase activity"/>
    <property type="evidence" value="ECO:0007669"/>
    <property type="project" value="TreeGrafter"/>
</dbReference>
<sequence>MTPGRRRAVHPSDSAAAASEFASSNSTLNKFLGGKQKAWMTVGLPPDPLPGPPARRQYSHPSNRANVNPQPHPPADQQPLSATPRFYPHDMSERHAPSNSTSPQLANILSPEREGSSRPLTSNILPSPAPSDDLESANNGRHSTYDNNTEGARLVNHTASIDRAQDRLNGNINISVSMIQARKRTADREPSGEVRKRRQGAQALLEQSHALNAEREHAQNEVTRAQAQTLQLAPHQPVEWTQTRQHFETQARSQQVQPQFHAQLQAQAHPQSQFQAENEAHAHAPKARGQAEASRVAGHSSQPQSPLQSQYSVLNYFTYEDCVNAYQSILRECGGLDKLAVMERQRIGVLRDAIEFRDWSYLSLHQYYCLAMARPDQLPPSLRTLPALPGALQCLGSVLGYNENISSWLLQRFSDFPLPLGQIAVSWPTEYEKQREMFKRFAILSDARFATLRHRWNERKWPPLVRELETELSLFSTTFQDVVFLASLRTFWVNTMAEASPWVAQAQLLFRKNRLEYQLRMAQRSTSAERFEIVEAQNVLADDDYANQLKNLYSSHQHYYMAGQRARINPAPAQSYPQNVRAQSRTNSVSYPTFSASSSHPPNVTAAEAQPLPLQNSSPLAVAQRNQELIPRRGYIFPSPGEARPQPSQPNPHSSALHQAHLRSPILIPERDVASLRPKLLYQYVNGFAISPRLFAHHPPIQTWTFPISGPDFAIVPRDQPGAVGEPLSRAISERSQTYRLRCIKWNSDQMPQESTWVVADTSWVPYAYFKLNGNQLHARKKLHNGKDLPIDITRFVQEGENRLEIAVLRQSNDKTPLDYALAIEIISTKSHVAIKENCSTLNRIPAEQVTSAIKASLSAADRDDEIAVVSSNITINLFDPFSACRMFDIPVRGRTCRHHDCFDLETFLQTRKRKQPMCPSAIDDWKCPLCKADARPQCLIVDGFMEDVRKKLAEKSLLETRAIVMEQDGSWKPKLERLDKNGIQDRDSPDEDEQFARALAQSTLAPQTFRPDQIVIDISD</sequence>
<accession>A0A8E2EIC6</accession>
<feature type="compositionally biased region" description="Low complexity" evidence="6">
    <location>
        <begin position="12"/>
        <end position="25"/>
    </location>
</feature>
<dbReference type="Proteomes" id="UP000250266">
    <property type="component" value="Unassembled WGS sequence"/>
</dbReference>
<protein>
    <recommendedName>
        <fullName evidence="7">SP-RING-type domain-containing protein</fullName>
    </recommendedName>
</protein>
<organism evidence="8 9">
    <name type="scientific">Lepidopterella palustris CBS 459.81</name>
    <dbReference type="NCBI Taxonomy" id="1314670"/>
    <lineage>
        <taxon>Eukaryota</taxon>
        <taxon>Fungi</taxon>
        <taxon>Dikarya</taxon>
        <taxon>Ascomycota</taxon>
        <taxon>Pezizomycotina</taxon>
        <taxon>Dothideomycetes</taxon>
        <taxon>Pleosporomycetidae</taxon>
        <taxon>Mytilinidiales</taxon>
        <taxon>Argynnaceae</taxon>
        <taxon>Lepidopterella</taxon>
    </lineage>
</organism>
<feature type="region of interest" description="Disordered" evidence="6">
    <location>
        <begin position="39"/>
        <end position="152"/>
    </location>
</feature>
<evidence type="ECO:0000313" key="9">
    <source>
        <dbReference type="Proteomes" id="UP000250266"/>
    </source>
</evidence>
<feature type="coiled-coil region" evidence="5">
    <location>
        <begin position="201"/>
        <end position="228"/>
    </location>
</feature>
<feature type="compositionally biased region" description="Polar residues" evidence="6">
    <location>
        <begin position="136"/>
        <end position="150"/>
    </location>
</feature>
<dbReference type="GO" id="GO:0008270">
    <property type="term" value="F:zinc ion binding"/>
    <property type="evidence" value="ECO:0007669"/>
    <property type="project" value="UniProtKB-KW"/>
</dbReference>
<evidence type="ECO:0000256" key="6">
    <source>
        <dbReference type="SAM" id="MobiDB-lite"/>
    </source>
</evidence>
<evidence type="ECO:0000313" key="8">
    <source>
        <dbReference type="EMBL" id="OCK84541.1"/>
    </source>
</evidence>
<dbReference type="PROSITE" id="PS51044">
    <property type="entry name" value="ZF_SP_RING"/>
    <property type="match status" value="1"/>
</dbReference>
<reference evidence="8 9" key="1">
    <citation type="journal article" date="2016" name="Nat. Commun.">
        <title>Ectomycorrhizal ecology is imprinted in the genome of the dominant symbiotic fungus Cenococcum geophilum.</title>
        <authorList>
            <consortium name="DOE Joint Genome Institute"/>
            <person name="Peter M."/>
            <person name="Kohler A."/>
            <person name="Ohm R.A."/>
            <person name="Kuo A."/>
            <person name="Krutzmann J."/>
            <person name="Morin E."/>
            <person name="Arend M."/>
            <person name="Barry K.W."/>
            <person name="Binder M."/>
            <person name="Choi C."/>
            <person name="Clum A."/>
            <person name="Copeland A."/>
            <person name="Grisel N."/>
            <person name="Haridas S."/>
            <person name="Kipfer T."/>
            <person name="LaButti K."/>
            <person name="Lindquist E."/>
            <person name="Lipzen A."/>
            <person name="Maire R."/>
            <person name="Meier B."/>
            <person name="Mihaltcheva S."/>
            <person name="Molinier V."/>
            <person name="Murat C."/>
            <person name="Poggeler S."/>
            <person name="Quandt C.A."/>
            <person name="Sperisen C."/>
            <person name="Tritt A."/>
            <person name="Tisserant E."/>
            <person name="Crous P.W."/>
            <person name="Henrissat B."/>
            <person name="Nehls U."/>
            <person name="Egli S."/>
            <person name="Spatafora J.W."/>
            <person name="Grigoriev I.V."/>
            <person name="Martin F.M."/>
        </authorList>
    </citation>
    <scope>NUCLEOTIDE SEQUENCE [LARGE SCALE GENOMIC DNA]</scope>
    <source>
        <strain evidence="8 9">CBS 459.81</strain>
    </source>
</reference>
<feature type="compositionally biased region" description="Polar residues" evidence="6">
    <location>
        <begin position="265"/>
        <end position="276"/>
    </location>
</feature>
<evidence type="ECO:0000256" key="2">
    <source>
        <dbReference type="ARBA" id="ARBA00022771"/>
    </source>
</evidence>
<feature type="compositionally biased region" description="Polar residues" evidence="6">
    <location>
        <begin position="59"/>
        <end position="69"/>
    </location>
</feature>
<dbReference type="InterPro" id="IPR013083">
    <property type="entry name" value="Znf_RING/FYVE/PHD"/>
</dbReference>
<dbReference type="PANTHER" id="PTHR10782:SF4">
    <property type="entry name" value="TONALLI, ISOFORM E"/>
    <property type="match status" value="1"/>
</dbReference>
<feature type="region of interest" description="Disordered" evidence="6">
    <location>
        <begin position="265"/>
        <end position="306"/>
    </location>
</feature>
<evidence type="ECO:0000256" key="1">
    <source>
        <dbReference type="ARBA" id="ARBA00022723"/>
    </source>
</evidence>
<dbReference type="AlphaFoldDB" id="A0A8E2EIC6"/>
<keyword evidence="9" id="KW-1185">Reference proteome</keyword>
<dbReference type="CDD" id="cd16650">
    <property type="entry name" value="SP-RING_PIAS-like"/>
    <property type="match status" value="1"/>
</dbReference>
<feature type="compositionally biased region" description="Basic and acidic residues" evidence="6">
    <location>
        <begin position="87"/>
        <end position="96"/>
    </location>
</feature>
<evidence type="ECO:0000256" key="4">
    <source>
        <dbReference type="PROSITE-ProRule" id="PRU00452"/>
    </source>
</evidence>